<protein>
    <submittedName>
        <fullName evidence="2">Uncharacterized protein</fullName>
    </submittedName>
</protein>
<name>A0A7R9PQB1_TIMGE</name>
<feature type="transmembrane region" description="Helical" evidence="1">
    <location>
        <begin position="25"/>
        <end position="46"/>
    </location>
</feature>
<keyword evidence="1" id="KW-0472">Membrane</keyword>
<keyword evidence="1" id="KW-0812">Transmembrane</keyword>
<dbReference type="AlphaFoldDB" id="A0A7R9PQB1"/>
<sequence length="62" mass="6646">MDSIGNDEDTSYGGVVRADTTGGPLASSSTFAIGFGLILFLLLIHFTHSLVMKIRSDTTFYS</sequence>
<reference evidence="2" key="1">
    <citation type="submission" date="2020-11" db="EMBL/GenBank/DDBJ databases">
        <authorList>
            <person name="Tran Van P."/>
        </authorList>
    </citation>
    <scope>NUCLEOTIDE SEQUENCE</scope>
</reference>
<gene>
    <name evidence="2" type="ORF">TGEB3V08_LOCUS9419</name>
</gene>
<accession>A0A7R9PQB1</accession>
<dbReference type="EMBL" id="OE844335">
    <property type="protein sequence ID" value="CAD7605138.1"/>
    <property type="molecule type" value="Genomic_DNA"/>
</dbReference>
<evidence type="ECO:0000313" key="2">
    <source>
        <dbReference type="EMBL" id="CAD7605138.1"/>
    </source>
</evidence>
<proteinExistence type="predicted"/>
<organism evidence="2">
    <name type="scientific">Timema genevievae</name>
    <name type="common">Walking stick</name>
    <dbReference type="NCBI Taxonomy" id="629358"/>
    <lineage>
        <taxon>Eukaryota</taxon>
        <taxon>Metazoa</taxon>
        <taxon>Ecdysozoa</taxon>
        <taxon>Arthropoda</taxon>
        <taxon>Hexapoda</taxon>
        <taxon>Insecta</taxon>
        <taxon>Pterygota</taxon>
        <taxon>Neoptera</taxon>
        <taxon>Polyneoptera</taxon>
        <taxon>Phasmatodea</taxon>
        <taxon>Timematodea</taxon>
        <taxon>Timematoidea</taxon>
        <taxon>Timematidae</taxon>
        <taxon>Timema</taxon>
    </lineage>
</organism>
<evidence type="ECO:0000256" key="1">
    <source>
        <dbReference type="SAM" id="Phobius"/>
    </source>
</evidence>
<keyword evidence="1" id="KW-1133">Transmembrane helix</keyword>